<dbReference type="InterPro" id="IPR056343">
    <property type="entry name" value="CFAP47_dom"/>
</dbReference>
<dbReference type="InterPro" id="IPR013783">
    <property type="entry name" value="Ig-like_fold"/>
</dbReference>
<feature type="compositionally biased region" description="Basic residues" evidence="1">
    <location>
        <begin position="1555"/>
        <end position="1568"/>
    </location>
</feature>
<feature type="region of interest" description="Disordered" evidence="1">
    <location>
        <begin position="361"/>
        <end position="396"/>
    </location>
</feature>
<feature type="compositionally biased region" description="Basic and acidic residues" evidence="1">
    <location>
        <begin position="1587"/>
        <end position="1599"/>
    </location>
</feature>
<dbReference type="InterPro" id="IPR001917">
    <property type="entry name" value="Aminotrans_II_pyridoxalP_BS"/>
</dbReference>
<dbReference type="Pfam" id="PF26579">
    <property type="entry name" value="Ig_CFAP47"/>
    <property type="match status" value="1"/>
</dbReference>
<evidence type="ECO:0000256" key="1">
    <source>
        <dbReference type="SAM" id="MobiDB-lite"/>
    </source>
</evidence>
<dbReference type="GO" id="GO:0060271">
    <property type="term" value="P:cilium assembly"/>
    <property type="evidence" value="ECO:0007669"/>
    <property type="project" value="TreeGrafter"/>
</dbReference>
<feature type="compositionally biased region" description="Low complexity" evidence="1">
    <location>
        <begin position="218"/>
        <end position="227"/>
    </location>
</feature>
<evidence type="ECO:0000313" key="5">
    <source>
        <dbReference type="Proteomes" id="UP000789595"/>
    </source>
</evidence>
<feature type="domain" description="Cilia- and flagella-associated protein 47" evidence="2">
    <location>
        <begin position="1607"/>
        <end position="1756"/>
    </location>
</feature>
<dbReference type="GO" id="GO:0016740">
    <property type="term" value="F:transferase activity"/>
    <property type="evidence" value="ECO:0007669"/>
    <property type="project" value="InterPro"/>
</dbReference>
<dbReference type="EMBL" id="CAKKNE010000002">
    <property type="protein sequence ID" value="CAH0368226.1"/>
    <property type="molecule type" value="Genomic_DNA"/>
</dbReference>
<evidence type="ECO:0000259" key="2">
    <source>
        <dbReference type="Pfam" id="PF24529"/>
    </source>
</evidence>
<reference evidence="4" key="1">
    <citation type="submission" date="2021-11" db="EMBL/GenBank/DDBJ databases">
        <authorList>
            <consortium name="Genoscope - CEA"/>
            <person name="William W."/>
        </authorList>
    </citation>
    <scope>NUCLEOTIDE SEQUENCE</scope>
</reference>
<feature type="compositionally biased region" description="Basic and acidic residues" evidence="1">
    <location>
        <begin position="386"/>
        <end position="396"/>
    </location>
</feature>
<feature type="region of interest" description="Disordered" evidence="1">
    <location>
        <begin position="449"/>
        <end position="468"/>
    </location>
</feature>
<dbReference type="OrthoDB" id="10060824at2759"/>
<dbReference type="GO" id="GO:0005929">
    <property type="term" value="C:cilium"/>
    <property type="evidence" value="ECO:0007669"/>
    <property type="project" value="TreeGrafter"/>
</dbReference>
<feature type="compositionally biased region" description="Acidic residues" evidence="1">
    <location>
        <begin position="2266"/>
        <end position="2277"/>
    </location>
</feature>
<accession>A0A8J2SD40</accession>
<feature type="region of interest" description="Disordered" evidence="1">
    <location>
        <begin position="1148"/>
        <end position="1212"/>
    </location>
</feature>
<protein>
    <recommendedName>
        <fullName evidence="6">Calponin-homology (CH) domain-containing protein</fullName>
    </recommendedName>
</protein>
<feature type="compositionally biased region" description="Basic and acidic residues" evidence="1">
    <location>
        <begin position="1773"/>
        <end position="1784"/>
    </location>
</feature>
<dbReference type="PROSITE" id="PS00599">
    <property type="entry name" value="AA_TRANSFER_CLASS_2"/>
    <property type="match status" value="1"/>
</dbReference>
<feature type="compositionally biased region" description="Acidic residues" evidence="1">
    <location>
        <begin position="376"/>
        <end position="385"/>
    </location>
</feature>
<dbReference type="PANTHER" id="PTHR45912:SF3">
    <property type="entry name" value="CILIA- AND FLAGELLA-ASSOCIATED PROTEIN 47"/>
    <property type="match status" value="1"/>
</dbReference>
<feature type="region of interest" description="Disordered" evidence="1">
    <location>
        <begin position="1549"/>
        <end position="1599"/>
    </location>
</feature>
<dbReference type="PANTHER" id="PTHR45912">
    <property type="entry name" value="CILIA- AND FLAGELLA-ASSOCIATED PROTEIN 47"/>
    <property type="match status" value="1"/>
</dbReference>
<name>A0A8J2SD40_9STRA</name>
<sequence length="3082" mass="334163">MPDQDKEHPISPDIVHFENVLDRLVYVQTISIRNYADKARRVRIAGPHGPANKSPFSLVYTPTTSLAPGLECVCDVHFVLPDPDKAVASALETGIYRDRLVVTFGDNEQRMEIPLTASTPQGRIMAVPTAPKRHRVAGRDVQVVPAPGAPGLFHCRLGDVALNAPARVEIELRNFGPVAADFELEAISADDAGEPLVVEPKQGRLGPDRRAARDLARLAARRPAPARGADDDDDDSEPPSSREATPGDSKLSVATKIKLIVPTGAAGVQRFRVNVKSRQPLPCALDVSAVVAPPRLELYAAEGPDAGRLLSDVDFGSMFYGQAREIKAILVNNAPTACPFVVSVASDRELAVANAKKRLEQQAADEDLGEPKEKGSDDDDEDEDEPKTREVQFRDEWAVDDGALTVTPAEGLLEPRAEQAVVFKFAPPIPPPASGFKHQIFAPMTAEDDDAHAGEAGGRQRRNVPARPYGLRVRLGAEGDEEDGKHPPVEVNVAAHAAEPHAVHATPGILRFGRCVTRKKKVGALTIENACDVAARFEFAHCPQFRVFPRVGRLAGRAQARVRVEFYPASMGNFEVVCDLKVEGGLATQQLTFRGKAVQGKREKDPNKSLIAGPGMTWDPIQQSLYGDDYLKLFSSFEGQSTILADGTVLESKYAAIEDEKLREQKQFSDANAKKYVQYLRDCTKKREGRVDRDAALRTAALSGRDLRDPKGVDLALHPLEEPPPPPLPDGFAEPLWIQKGGGRKSAAATALDANKLVQEKFKPRPTTQAEMRHCSARLSAAELAQVTPTTALLDFGRVCVGSTAVRNFGVANGLDHAVLVALSDEMPPEITGRPASQVVPPEAQCGFDMSFHCDKEMKDYRGVVQYTINDAHVLTFEVTAEVVPVRLDLDVTDLELAFDAHSLEPSVDQEVTLTNPGNSAVDFVWAPGAPFGISPEEGTIKPYGSATMLVTWTPEHGVPNAAKLHAHVPGAKADLELAVSGVLEEATCAFKQKKVDFGNAAVGAVKDFEITLENTGDVAAVCTMEIPGELSDCVTCSHDRFRLAAGQTQPMTLLLKATDPRKLDGYVVCDVRGCAPLKIKVEGTAIVPDVRIAREEISFGDEEPAPLVFDFASQFVGFECRRRVVLQNASEIPANLILDLSNHPDFDAEPCKPRDEPAPAPATQARPTFGRTPAPAPAPAPASALETSAGSSMEHVAARDDDDETVSTRRSSAPAFEHYTLTVAPHGALAFELIFAPKAPGAHDFELPLELVAGGGTFDAMLKASALRPMLVLSQTTVDFGERIFTPDETRRVPFSQDVVVTNHHHGTLTWRLEVGDDVECFAVTPKEGRLVPGETTTVRAAFTPSAPKEFEARLPLEFLTEQEQEDGPMPDKPALDLVLRGAGANPRLEIEAPPTEDDVEYQRCEGDVFIMPTVPIGVTSRVLVYVRNIGFEHMTLEHEVPPTCPVTLDVQFPDGKTLSAAIPRVPIIVSFAATEPVSFATNLRLLDSDGRSYDVPLAGAADACLLSTHAFLDQYRYDWTFYMKDGRAPKLVPALLAREMMERELKEKEAARAKKRASLSGKGKKPKSLEDKPAAAPAPAAAKQKIPDGVDARKERPLPNDELAPLVCQWLNYHALSATPGPKAPLKAIPEDCYENNGKVPLDAIEALCGKKLPGRLQRTISNDRELANQLLEQYKALLLFLIERGCLLNQVRPEQLLERHHYILIRDQQAGAAPTRSIKEARHAYWDETHATVAHEAWLSVLLQTIRVFALQRLTPKAFASLPGVLVAKPPERKDDDDASRKSSRSNKSQADPEMGGSNVYSVGECVLLKWFSYHSGNGTGAPAGLGKRYNTFGKAFGDGAAVCGCVASNAAHLVESGGALANLKTLLEPQNDDEKGELQKMAAEALVKLRCDLGEAGADEDMIEALGAEDFPHLDGARGVLFCLHLYLTLPNFVPKTTIEFNATLGAALCKTIELKNSAARDIVYDVQLDGSRDFVALDSRGKPRDRAKAATVIVDAKGKGDYAVELLPRFSAPVGGRVTFFAKPCDRPGLRAPALVFGLQSRVESHKACGFARVEATCYEPKTFDVPIATPFKEQGVFAVKAITCECIEAYRPARPAAKKGGPVSKKKKRVTVDAADLWLQEGRSGPVQQAAKLLQEPFHPVSKQLRVSKEGDAEFKVEVLACSPGVYKCEVRFLNEDIGEFVVEVVAKVGLPKKAESFKFALEAGADGQTSVNKLLKFSSTNPALERALGFLTERVSSNAEKALVRQALQQMSRGPPPPDDADEPVDDEPGADFTVVVDSPFFQAADSVFIAAAGGKTKGPAKAQLADVKESDPLDAPNNLLLSFYPQKAGAYAAGIVAQARPGLVHDIRTITLDAAVTVPKIPTTIEFRAPARQTIVQEIPLQNATDEDWKFTGNVQGSRAFSGPKTLEVPAGGTAHYPITYAPSWVGEEKAKLVLKQAKSSDSFEYQLEGSAEEPLAEDHVVLQCHAREPHRHIFQLKGGPKPTTYTVEADLPFVSGANEVQVPGNKTVDFPLTFTPALGGKYTGAVTFKSAQGTFIWWTVEVHVESPLADQAIDMQTVARKACSAGITLVNPLDEEIAFDVVCEGDGVSGPARFALPPAGEATYELMYAPLISKTHRGSVAFLNDRVGEFWYQLNLDATPAPPLTLAPFACAVGARVSTKVTIENPLPQEIELAGSSSGPTFVVPETTVVAPYQAVEVEVTYVPSELDADQTATVKLAHEALGEYEYVCTGRGTRPGVMDEHRPSALVGDPQSYMFNFRNPFDAPIDVDVALEEDAAYPGALQLILRRPSLRLAPRQQTAVPLAFDPRVIAEHHAVVRVETDYRGERLTWRYPVRGMVNAPVQLRAVRLACKAKTSQQREVRLRLKNLAELAPGGEDFEFEVAADDPEASAFAKRALALKPVKLHLDGITDELRFDATFRPLRAFAGSVNLVVRRETGGRWPFEVQLEATEPEPDDTIALEASLHHTAKARFALVNSLSTNFEPFSAYFTTDSSRALAVQPTQGLLAPVGAEGTAFEVAFAPTKYSMLERGRLVVKTAETTWSYEVRGTNPPFVVPEATTKIDTHMSARYLRN</sequence>
<evidence type="ECO:0000313" key="4">
    <source>
        <dbReference type="EMBL" id="CAH0368226.1"/>
    </source>
</evidence>
<evidence type="ECO:0000259" key="3">
    <source>
        <dbReference type="Pfam" id="PF26579"/>
    </source>
</evidence>
<organism evidence="4 5">
    <name type="scientific">Pelagomonas calceolata</name>
    <dbReference type="NCBI Taxonomy" id="35677"/>
    <lineage>
        <taxon>Eukaryota</taxon>
        <taxon>Sar</taxon>
        <taxon>Stramenopiles</taxon>
        <taxon>Ochrophyta</taxon>
        <taxon>Pelagophyceae</taxon>
        <taxon>Pelagomonadales</taxon>
        <taxon>Pelagomonadaceae</taxon>
        <taxon>Pelagomonas</taxon>
    </lineage>
</organism>
<feature type="region of interest" description="Disordered" evidence="1">
    <location>
        <begin position="2256"/>
        <end position="2277"/>
    </location>
</feature>
<feature type="region of interest" description="Disordered" evidence="1">
    <location>
        <begin position="218"/>
        <end position="250"/>
    </location>
</feature>
<feature type="compositionally biased region" description="Basic and acidic residues" evidence="1">
    <location>
        <begin position="1148"/>
        <end position="1158"/>
    </location>
</feature>
<feature type="domain" description="CFAP47-like immunoglobulin-like" evidence="3">
    <location>
        <begin position="2848"/>
        <end position="2959"/>
    </location>
</feature>
<dbReference type="Proteomes" id="UP000789595">
    <property type="component" value="Unassembled WGS sequence"/>
</dbReference>
<keyword evidence="5" id="KW-1185">Reference proteome</keyword>
<evidence type="ECO:0008006" key="6">
    <source>
        <dbReference type="Google" id="ProtNLM"/>
    </source>
</evidence>
<feature type="region of interest" description="Disordered" evidence="1">
    <location>
        <begin position="1773"/>
        <end position="1799"/>
    </location>
</feature>
<dbReference type="Pfam" id="PF24529">
    <property type="entry name" value="CFAP47"/>
    <property type="match status" value="1"/>
</dbReference>
<gene>
    <name evidence="4" type="ORF">PECAL_2P12840</name>
</gene>
<dbReference type="InterPro" id="IPR058952">
    <property type="entry name" value="Ig_CFAP47"/>
</dbReference>
<comment type="caution">
    <text evidence="4">The sequence shown here is derived from an EMBL/GenBank/DDBJ whole genome shotgun (WGS) entry which is preliminary data.</text>
</comment>
<dbReference type="Gene3D" id="2.60.40.10">
    <property type="entry name" value="Immunoglobulins"/>
    <property type="match status" value="5"/>
</dbReference>
<proteinExistence type="predicted"/>